<evidence type="ECO:0000313" key="4">
    <source>
        <dbReference type="EMBL" id="MFD1630412.1"/>
    </source>
</evidence>
<keyword evidence="1" id="KW-0472">Membrane</keyword>
<dbReference type="InterPro" id="IPR012373">
    <property type="entry name" value="Ferrdict_sens_TM"/>
</dbReference>
<protein>
    <submittedName>
        <fullName evidence="4">FecR family protein</fullName>
    </submittedName>
</protein>
<gene>
    <name evidence="4" type="ORF">ACFSAH_11020</name>
</gene>
<comment type="caution">
    <text evidence="4">The sequence shown here is derived from an EMBL/GenBank/DDBJ whole genome shotgun (WGS) entry which is preliminary data.</text>
</comment>
<evidence type="ECO:0000259" key="3">
    <source>
        <dbReference type="Pfam" id="PF16344"/>
    </source>
</evidence>
<dbReference type="Gene3D" id="3.55.50.30">
    <property type="match status" value="1"/>
</dbReference>
<dbReference type="RefSeq" id="WP_379662789.1">
    <property type="nucleotide sequence ID" value="NZ_JBHUDG010000016.1"/>
</dbReference>
<dbReference type="InterPro" id="IPR032508">
    <property type="entry name" value="FecR_C"/>
</dbReference>
<organism evidence="4 5">
    <name type="scientific">Pseudopedobacter beijingensis</name>
    <dbReference type="NCBI Taxonomy" id="1207056"/>
    <lineage>
        <taxon>Bacteria</taxon>
        <taxon>Pseudomonadati</taxon>
        <taxon>Bacteroidota</taxon>
        <taxon>Sphingobacteriia</taxon>
        <taxon>Sphingobacteriales</taxon>
        <taxon>Sphingobacteriaceae</taxon>
        <taxon>Pseudopedobacter</taxon>
    </lineage>
</organism>
<dbReference type="Pfam" id="PF16344">
    <property type="entry name" value="FecR_C"/>
    <property type="match status" value="1"/>
</dbReference>
<dbReference type="EMBL" id="JBHUDG010000016">
    <property type="protein sequence ID" value="MFD1630412.1"/>
    <property type="molecule type" value="Genomic_DNA"/>
</dbReference>
<sequence length="390" mass="44170">MTSEEYIRLYQKYIAGECTPEDEELLFGYEDNFMLQNPFESEKESAKEKELRRKIYGRIYKTINKKEVNIYKLWAKYAAAILITLSVGITTYTVHKKDLEREQTKSVSVKPPIPIPVQDSSAVMLTLSDGSVISLDNANNGLLTEDGSSKISKTADGEVEYKITNNWGYLNASINKLYVPKGSLYKLILADGTKVWLNSNSTLHYPSDFKGIERLVELSGEAYFEVARNEKMPFVVKTKTSKVQVLGTHFNISAYTDDNIEKTTLTEGSVRISQGGHNVVLKPGQQGLVANKNTEIKVQEVNLKQVLAWKEGYFLFKDDNIKDVMKQISRWYNVDIDYETNTEGKLFGGIYSKSKDLDELLKGLELTGIVKFKIIPEESTSKGRRVIVMD</sequence>
<name>A0ABW4IEL9_9SPHI</name>
<dbReference type="Pfam" id="PF04773">
    <property type="entry name" value="FecR"/>
    <property type="match status" value="1"/>
</dbReference>
<keyword evidence="1" id="KW-0812">Transmembrane</keyword>
<dbReference type="Proteomes" id="UP001597118">
    <property type="component" value="Unassembled WGS sequence"/>
</dbReference>
<dbReference type="PANTHER" id="PTHR30273">
    <property type="entry name" value="PERIPLASMIC SIGNAL SENSOR AND SIGMA FACTOR ACTIVATOR FECR-RELATED"/>
    <property type="match status" value="1"/>
</dbReference>
<dbReference type="Gene3D" id="2.60.120.1440">
    <property type="match status" value="1"/>
</dbReference>
<evidence type="ECO:0000313" key="5">
    <source>
        <dbReference type="Proteomes" id="UP001597118"/>
    </source>
</evidence>
<feature type="domain" description="FecR protein" evidence="2">
    <location>
        <begin position="179"/>
        <end position="271"/>
    </location>
</feature>
<keyword evidence="1" id="KW-1133">Transmembrane helix</keyword>
<feature type="domain" description="Protein FecR C-terminal" evidence="3">
    <location>
        <begin position="313"/>
        <end position="374"/>
    </location>
</feature>
<evidence type="ECO:0000256" key="1">
    <source>
        <dbReference type="SAM" id="Phobius"/>
    </source>
</evidence>
<accession>A0ABW4IEL9</accession>
<dbReference type="PANTHER" id="PTHR30273:SF2">
    <property type="entry name" value="PROTEIN FECR"/>
    <property type="match status" value="1"/>
</dbReference>
<evidence type="ECO:0000259" key="2">
    <source>
        <dbReference type="Pfam" id="PF04773"/>
    </source>
</evidence>
<feature type="transmembrane region" description="Helical" evidence="1">
    <location>
        <begin position="74"/>
        <end position="94"/>
    </location>
</feature>
<reference evidence="5" key="1">
    <citation type="journal article" date="2019" name="Int. J. Syst. Evol. Microbiol.">
        <title>The Global Catalogue of Microorganisms (GCM) 10K type strain sequencing project: providing services to taxonomists for standard genome sequencing and annotation.</title>
        <authorList>
            <consortium name="The Broad Institute Genomics Platform"/>
            <consortium name="The Broad Institute Genome Sequencing Center for Infectious Disease"/>
            <person name="Wu L."/>
            <person name="Ma J."/>
        </authorList>
    </citation>
    <scope>NUCLEOTIDE SEQUENCE [LARGE SCALE GENOMIC DNA]</scope>
    <source>
        <strain evidence="5">CCUG 53762</strain>
    </source>
</reference>
<proteinExistence type="predicted"/>
<dbReference type="InterPro" id="IPR006860">
    <property type="entry name" value="FecR"/>
</dbReference>
<keyword evidence="5" id="KW-1185">Reference proteome</keyword>